<comment type="catalytic activity">
    <reaction evidence="9">
        <text>O-phospho-L-threonine + H(+) = (R)-1-aminopropan-2-yl phosphate + CO2</text>
        <dbReference type="Rhea" id="RHEA:11492"/>
        <dbReference type="ChEBI" id="CHEBI:15378"/>
        <dbReference type="ChEBI" id="CHEBI:16526"/>
        <dbReference type="ChEBI" id="CHEBI:58563"/>
        <dbReference type="ChEBI" id="CHEBI:58675"/>
        <dbReference type="EC" id="4.1.1.81"/>
    </reaction>
</comment>
<evidence type="ECO:0000256" key="7">
    <source>
        <dbReference type="ARBA" id="ARBA00023239"/>
    </source>
</evidence>
<sequence>MLEKYGHGGDLRSASELFGIAEGELLDYSSNMNPHGPPASFKTIIERYWHDIIHYPDPVQRDVIAAIASRHQLAHEQIIVGNGAAELIDLVVRYIKPSKAAIIVPSFVEYEQAIVKAGCELVTIETSEATQFMPTREQLSRVIDECSPLLYLLGYPNNPTGTLLPIEQLLKLLDSGAYVVVDEAFLDFHPDEDRLTMFQWLNRYERLFVIRSMTKFYAIPGIRLGYMAGANQHIQAMKQLQSPWSVNSLAQKLGAAAFDETAYIAKTKAWLVEEISWLTGELEQLGLQPHRTVTNYMLVRLTEQINVNSKQLQQEMGMYGVLIRDASTFRGLTDRYIRLAIKDRTSNKKLLHILEQILKRHRREGWQG</sequence>
<evidence type="ECO:0000256" key="1">
    <source>
        <dbReference type="ARBA" id="ARBA00001933"/>
    </source>
</evidence>
<gene>
    <name evidence="11" type="primary">cobD</name>
    <name evidence="11" type="ORF">ACFP56_00340</name>
</gene>
<dbReference type="EC" id="4.1.1.81" evidence="4"/>
<dbReference type="NCBIfam" id="TIGR01140">
    <property type="entry name" value="L_thr_O3P_dcar"/>
    <property type="match status" value="1"/>
</dbReference>
<dbReference type="Pfam" id="PF00155">
    <property type="entry name" value="Aminotran_1_2"/>
    <property type="match status" value="1"/>
</dbReference>
<dbReference type="PANTHER" id="PTHR42885:SF1">
    <property type="entry name" value="THREONINE-PHOSPHATE DECARBOXYLASE"/>
    <property type="match status" value="1"/>
</dbReference>
<evidence type="ECO:0000313" key="11">
    <source>
        <dbReference type="EMBL" id="MFC6331052.1"/>
    </source>
</evidence>
<proteinExistence type="predicted"/>
<dbReference type="Proteomes" id="UP001596233">
    <property type="component" value="Unassembled WGS sequence"/>
</dbReference>
<evidence type="ECO:0000256" key="5">
    <source>
        <dbReference type="ARBA" id="ARBA00022573"/>
    </source>
</evidence>
<accession>A0ABW1V007</accession>
<dbReference type="SUPFAM" id="SSF53383">
    <property type="entry name" value="PLP-dependent transferases"/>
    <property type="match status" value="1"/>
</dbReference>
<dbReference type="CDD" id="cd00609">
    <property type="entry name" value="AAT_like"/>
    <property type="match status" value="1"/>
</dbReference>
<comment type="function">
    <text evidence="2">Decarboxylates L-threonine-O-3-phosphate to yield (R)-1-amino-2-propanol O-2-phosphate, the precursor for the linkage between the nucleotide loop and the corrin ring in cobalamin.</text>
</comment>
<evidence type="ECO:0000256" key="9">
    <source>
        <dbReference type="ARBA" id="ARBA00048531"/>
    </source>
</evidence>
<dbReference type="InterPro" id="IPR015421">
    <property type="entry name" value="PyrdxlP-dep_Trfase_major"/>
</dbReference>
<protein>
    <recommendedName>
        <fullName evidence="4">threonine-phosphate decarboxylase</fullName>
        <ecNumber evidence="4">4.1.1.81</ecNumber>
    </recommendedName>
    <alternativeName>
        <fullName evidence="8">L-threonine-O-3-phosphate decarboxylase</fullName>
    </alternativeName>
</protein>
<keyword evidence="6" id="KW-0663">Pyridoxal phosphate</keyword>
<evidence type="ECO:0000259" key="10">
    <source>
        <dbReference type="Pfam" id="PF00155"/>
    </source>
</evidence>
<name>A0ABW1V007_9BACL</name>
<dbReference type="InterPro" id="IPR004838">
    <property type="entry name" value="NHTrfase_class1_PyrdxlP-BS"/>
</dbReference>
<keyword evidence="5" id="KW-0169">Cobalamin biosynthesis</keyword>
<comment type="pathway">
    <text evidence="3">Cofactor biosynthesis; adenosylcobalamin biosynthesis.</text>
</comment>
<evidence type="ECO:0000256" key="6">
    <source>
        <dbReference type="ARBA" id="ARBA00022898"/>
    </source>
</evidence>
<comment type="caution">
    <text evidence="11">The sequence shown here is derived from an EMBL/GenBank/DDBJ whole genome shotgun (WGS) entry which is preliminary data.</text>
</comment>
<evidence type="ECO:0000256" key="8">
    <source>
        <dbReference type="ARBA" id="ARBA00029996"/>
    </source>
</evidence>
<dbReference type="RefSeq" id="WP_379229871.1">
    <property type="nucleotide sequence ID" value="NZ_JBHSTE010000001.1"/>
</dbReference>
<dbReference type="PROSITE" id="PS00105">
    <property type="entry name" value="AA_TRANSFER_CLASS_1"/>
    <property type="match status" value="1"/>
</dbReference>
<evidence type="ECO:0000256" key="2">
    <source>
        <dbReference type="ARBA" id="ARBA00003444"/>
    </source>
</evidence>
<keyword evidence="12" id="KW-1185">Reference proteome</keyword>
<dbReference type="InterPro" id="IPR005860">
    <property type="entry name" value="CobD"/>
</dbReference>
<dbReference type="Gene3D" id="3.40.640.10">
    <property type="entry name" value="Type I PLP-dependent aspartate aminotransferase-like (Major domain)"/>
    <property type="match status" value="1"/>
</dbReference>
<evidence type="ECO:0000256" key="3">
    <source>
        <dbReference type="ARBA" id="ARBA00004953"/>
    </source>
</evidence>
<evidence type="ECO:0000313" key="12">
    <source>
        <dbReference type="Proteomes" id="UP001596233"/>
    </source>
</evidence>
<dbReference type="EMBL" id="JBHSTE010000001">
    <property type="protein sequence ID" value="MFC6331052.1"/>
    <property type="molecule type" value="Genomic_DNA"/>
</dbReference>
<keyword evidence="7 11" id="KW-0456">Lyase</keyword>
<dbReference type="PANTHER" id="PTHR42885">
    <property type="entry name" value="HISTIDINOL-PHOSPHATE AMINOTRANSFERASE-RELATED"/>
    <property type="match status" value="1"/>
</dbReference>
<reference evidence="12" key="1">
    <citation type="journal article" date="2019" name="Int. J. Syst. Evol. Microbiol.">
        <title>The Global Catalogue of Microorganisms (GCM) 10K type strain sequencing project: providing services to taxonomists for standard genome sequencing and annotation.</title>
        <authorList>
            <consortium name="The Broad Institute Genomics Platform"/>
            <consortium name="The Broad Institute Genome Sequencing Center for Infectious Disease"/>
            <person name="Wu L."/>
            <person name="Ma J."/>
        </authorList>
    </citation>
    <scope>NUCLEOTIDE SEQUENCE [LARGE SCALE GENOMIC DNA]</scope>
    <source>
        <strain evidence="12">PCU 280</strain>
    </source>
</reference>
<feature type="domain" description="Aminotransferase class I/classII large" evidence="10">
    <location>
        <begin position="41"/>
        <end position="352"/>
    </location>
</feature>
<dbReference type="InterPro" id="IPR015422">
    <property type="entry name" value="PyrdxlP-dep_Trfase_small"/>
</dbReference>
<dbReference type="GO" id="GO:0048472">
    <property type="term" value="F:threonine-phosphate decarboxylase activity"/>
    <property type="evidence" value="ECO:0007669"/>
    <property type="project" value="UniProtKB-EC"/>
</dbReference>
<dbReference type="InterPro" id="IPR004839">
    <property type="entry name" value="Aminotransferase_I/II_large"/>
</dbReference>
<organism evidence="11 12">
    <name type="scientific">Paenibacillus septentrionalis</name>
    <dbReference type="NCBI Taxonomy" id="429342"/>
    <lineage>
        <taxon>Bacteria</taxon>
        <taxon>Bacillati</taxon>
        <taxon>Bacillota</taxon>
        <taxon>Bacilli</taxon>
        <taxon>Bacillales</taxon>
        <taxon>Paenibacillaceae</taxon>
        <taxon>Paenibacillus</taxon>
    </lineage>
</organism>
<comment type="cofactor">
    <cofactor evidence="1">
        <name>pyridoxal 5'-phosphate</name>
        <dbReference type="ChEBI" id="CHEBI:597326"/>
    </cofactor>
</comment>
<dbReference type="InterPro" id="IPR015424">
    <property type="entry name" value="PyrdxlP-dep_Trfase"/>
</dbReference>
<evidence type="ECO:0000256" key="4">
    <source>
        <dbReference type="ARBA" id="ARBA00012285"/>
    </source>
</evidence>
<dbReference type="Gene3D" id="3.90.1150.10">
    <property type="entry name" value="Aspartate Aminotransferase, domain 1"/>
    <property type="match status" value="1"/>
</dbReference>